<reference evidence="2" key="1">
    <citation type="submission" date="2020-01" db="EMBL/GenBank/DDBJ databases">
        <authorList>
            <person name="Mishra B."/>
        </authorList>
    </citation>
    <scope>NUCLEOTIDE SEQUENCE [LARGE SCALE GENOMIC DNA]</scope>
</reference>
<dbReference type="InterPro" id="IPR021109">
    <property type="entry name" value="Peptidase_aspartic_dom_sf"/>
</dbReference>
<dbReference type="Gene3D" id="2.40.70.10">
    <property type="entry name" value="Acid Proteases"/>
    <property type="match status" value="1"/>
</dbReference>
<comment type="caution">
    <text evidence="2">The sequence shown here is derived from an EMBL/GenBank/DDBJ whole genome shotgun (WGS) entry which is preliminary data.</text>
</comment>
<evidence type="ECO:0000313" key="2">
    <source>
        <dbReference type="EMBL" id="CAA7033666.1"/>
    </source>
</evidence>
<evidence type="ECO:0000256" key="1">
    <source>
        <dbReference type="SAM" id="MobiDB-lite"/>
    </source>
</evidence>
<proteinExistence type="predicted"/>
<protein>
    <submittedName>
        <fullName evidence="2">Uncharacterized protein</fullName>
    </submittedName>
</protein>
<keyword evidence="3" id="KW-1185">Reference proteome</keyword>
<dbReference type="CDD" id="cd00303">
    <property type="entry name" value="retropepsin_like"/>
    <property type="match status" value="1"/>
</dbReference>
<gene>
    <name evidence="2" type="ORF">MERR_LOCUS20901</name>
</gene>
<sequence>MPPKKAKVVKAKVVRPARVVRPAARAASPAASSESVHGRMGTSLIRMWKMADSLWRTWPYQLGAMEIIMRRSSPPQIAVDIDDEEGEDLVEYADIPAPNSIELEQNLNQSSIELKKPRLSKTNQSSIEPRSERTKQASQPTKPVGKKKDTPSGPPPYKPPLPFPGSGRSSPTKRKIRGVSLCLHVGTSIFQKQPLRPRIISQPHAFVVAKRLGYHKYQACGISLVLADRSIRLPTGMLEDLPLRIGNVEIPTDFIVLEMDEEPTDPLILGRPFLATARAMIDVCEGTIELNLGKDLKMKFDIKDTMRKPTIEGQLFYVEEMDQLADELLEELSWRTPYKLL</sequence>
<dbReference type="PANTHER" id="PTHR33067:SF9">
    <property type="entry name" value="RNA-DIRECTED DNA POLYMERASE"/>
    <property type="match status" value="1"/>
</dbReference>
<feature type="region of interest" description="Disordered" evidence="1">
    <location>
        <begin position="112"/>
        <end position="173"/>
    </location>
</feature>
<dbReference type="PANTHER" id="PTHR33067">
    <property type="entry name" value="RNA-DIRECTED DNA POLYMERASE-RELATED"/>
    <property type="match status" value="1"/>
</dbReference>
<dbReference type="Proteomes" id="UP000467841">
    <property type="component" value="Unassembled WGS sequence"/>
</dbReference>
<dbReference type="OrthoDB" id="1424255at2759"/>
<accession>A0A6D2J8Q1</accession>
<name>A0A6D2J8Q1_9BRAS</name>
<dbReference type="EMBL" id="CACVBM020001136">
    <property type="protein sequence ID" value="CAA7033666.1"/>
    <property type="molecule type" value="Genomic_DNA"/>
</dbReference>
<evidence type="ECO:0000313" key="3">
    <source>
        <dbReference type="Proteomes" id="UP000467841"/>
    </source>
</evidence>
<feature type="compositionally biased region" description="Pro residues" evidence="1">
    <location>
        <begin position="152"/>
        <end position="163"/>
    </location>
</feature>
<organism evidence="2 3">
    <name type="scientific">Microthlaspi erraticum</name>
    <dbReference type="NCBI Taxonomy" id="1685480"/>
    <lineage>
        <taxon>Eukaryota</taxon>
        <taxon>Viridiplantae</taxon>
        <taxon>Streptophyta</taxon>
        <taxon>Embryophyta</taxon>
        <taxon>Tracheophyta</taxon>
        <taxon>Spermatophyta</taxon>
        <taxon>Magnoliopsida</taxon>
        <taxon>eudicotyledons</taxon>
        <taxon>Gunneridae</taxon>
        <taxon>Pentapetalae</taxon>
        <taxon>rosids</taxon>
        <taxon>malvids</taxon>
        <taxon>Brassicales</taxon>
        <taxon>Brassicaceae</taxon>
        <taxon>Coluteocarpeae</taxon>
        <taxon>Microthlaspi</taxon>
    </lineage>
</organism>
<dbReference type="AlphaFoldDB" id="A0A6D2J8Q1"/>